<keyword evidence="5 8" id="KW-1133">Transmembrane helix</keyword>
<evidence type="ECO:0000256" key="7">
    <source>
        <dbReference type="SAM" id="MobiDB-lite"/>
    </source>
</evidence>
<evidence type="ECO:0000256" key="3">
    <source>
        <dbReference type="ARBA" id="ARBA00022679"/>
    </source>
</evidence>
<feature type="transmembrane region" description="Helical" evidence="8">
    <location>
        <begin position="415"/>
        <end position="434"/>
    </location>
</feature>
<dbReference type="InterPro" id="IPR029044">
    <property type="entry name" value="Nucleotide-diphossugar_trans"/>
</dbReference>
<feature type="transmembrane region" description="Helical" evidence="8">
    <location>
        <begin position="474"/>
        <end position="491"/>
    </location>
</feature>
<sequence>MASSLMAKTPLSSTSRRITASSSTTPIAASNPSMTPQGSIRSTGCGHATWPHSCHQADDPVPHRWLKRESSRDAATANGCHSAMNARASRLISAQARVSPAGAGAPLTQRGHRAGRPHPAGGTPWPRVSLHLPLQDVSPVEACATLDALDALDYPALDVLVVDTSSSPAAWEPVAEHCARLGPRFRFFHLGCHAAARRAALNFALEETSAGAEVIGTLEAGCAVHAAWLRRTAPLLSRPGLGFVQGAWTTPGPDAPGFERFAAASRPVTLPAAAVTMRPSLALIRAEALRLAGGWTESAADQHAELGLRLQRQGWEAVQMVEPLGCPLPPADLPAWEKAQAAAVRSDLDLLRRHADVLLNPLHPGLSPAQRWHLLGQMLPAFTDLLWLASSGFALIATLLLLPLRDASVLPASPLLLASLALMGGRALVALGQARPGARLLAVLASLAAMPLRGVTLGQALLGRGTWRAAWPARLPALLGVALLLSVLLAGGAALPWALALALLGLPGLAALLVGRLPRGPLTAPQGRYGLASARRISGSAF</sequence>
<keyword evidence="6 8" id="KW-0472">Membrane</keyword>
<organism evidence="10 11">
    <name type="scientific">Teichococcus coralli</name>
    <dbReference type="NCBI Taxonomy" id="2545983"/>
    <lineage>
        <taxon>Bacteria</taxon>
        <taxon>Pseudomonadati</taxon>
        <taxon>Pseudomonadota</taxon>
        <taxon>Alphaproteobacteria</taxon>
        <taxon>Acetobacterales</taxon>
        <taxon>Roseomonadaceae</taxon>
        <taxon>Roseomonas</taxon>
    </lineage>
</organism>
<evidence type="ECO:0000256" key="8">
    <source>
        <dbReference type="SAM" id="Phobius"/>
    </source>
</evidence>
<evidence type="ECO:0000256" key="6">
    <source>
        <dbReference type="ARBA" id="ARBA00023136"/>
    </source>
</evidence>
<dbReference type="GO" id="GO:0016758">
    <property type="term" value="F:hexosyltransferase activity"/>
    <property type="evidence" value="ECO:0007669"/>
    <property type="project" value="TreeGrafter"/>
</dbReference>
<evidence type="ECO:0000259" key="9">
    <source>
        <dbReference type="Pfam" id="PF00535"/>
    </source>
</evidence>
<comment type="subcellular location">
    <subcellularLocation>
        <location evidence="1">Membrane</location>
        <topology evidence="1">Multi-pass membrane protein</topology>
    </subcellularLocation>
</comment>
<evidence type="ECO:0000256" key="2">
    <source>
        <dbReference type="ARBA" id="ARBA00022676"/>
    </source>
</evidence>
<reference evidence="10 11" key="1">
    <citation type="submission" date="2019-03" db="EMBL/GenBank/DDBJ databases">
        <title>Roseomonas sp. a novel Roseomonas species isolated from Sea whip Gorgonian.</title>
        <authorList>
            <person name="Li F."/>
            <person name="Pan X."/>
            <person name="Huang S."/>
            <person name="Li Z."/>
            <person name="Meng B."/>
        </authorList>
    </citation>
    <scope>NUCLEOTIDE SEQUENCE [LARGE SCALE GENOMIC DNA]</scope>
    <source>
        <strain evidence="10 11">M0104</strain>
    </source>
</reference>
<dbReference type="InterPro" id="IPR001173">
    <property type="entry name" value="Glyco_trans_2-like"/>
</dbReference>
<dbReference type="InterPro" id="IPR050321">
    <property type="entry name" value="Glycosyltr_2/OpgH_subfam"/>
</dbReference>
<dbReference type="Gene3D" id="3.90.550.10">
    <property type="entry name" value="Spore Coat Polysaccharide Biosynthesis Protein SpsA, Chain A"/>
    <property type="match status" value="1"/>
</dbReference>
<keyword evidence="11" id="KW-1185">Reference proteome</keyword>
<comment type="caution">
    <text evidence="10">The sequence shown here is derived from an EMBL/GenBank/DDBJ whole genome shotgun (WGS) entry which is preliminary data.</text>
</comment>
<dbReference type="Proteomes" id="UP000460715">
    <property type="component" value="Unassembled WGS sequence"/>
</dbReference>
<dbReference type="SUPFAM" id="SSF53448">
    <property type="entry name" value="Nucleotide-diphospho-sugar transferases"/>
    <property type="match status" value="1"/>
</dbReference>
<protein>
    <submittedName>
        <fullName evidence="10">Glycosyltransferase</fullName>
    </submittedName>
</protein>
<name>A0A845BB55_9PROT</name>
<dbReference type="PANTHER" id="PTHR43867">
    <property type="entry name" value="CELLULOSE SYNTHASE CATALYTIC SUBUNIT A [UDP-FORMING]"/>
    <property type="match status" value="1"/>
</dbReference>
<dbReference type="AlphaFoldDB" id="A0A845BB55"/>
<dbReference type="EMBL" id="SNVJ01000005">
    <property type="protein sequence ID" value="MXP63380.1"/>
    <property type="molecule type" value="Genomic_DNA"/>
</dbReference>
<evidence type="ECO:0000256" key="4">
    <source>
        <dbReference type="ARBA" id="ARBA00022692"/>
    </source>
</evidence>
<evidence type="ECO:0000256" key="1">
    <source>
        <dbReference type="ARBA" id="ARBA00004141"/>
    </source>
</evidence>
<evidence type="ECO:0000313" key="11">
    <source>
        <dbReference type="Proteomes" id="UP000460715"/>
    </source>
</evidence>
<feature type="transmembrane region" description="Helical" evidence="8">
    <location>
        <begin position="440"/>
        <end position="462"/>
    </location>
</feature>
<feature type="transmembrane region" description="Helical" evidence="8">
    <location>
        <begin position="385"/>
        <end position="403"/>
    </location>
</feature>
<gene>
    <name evidence="10" type="ORF">E0493_08445</name>
</gene>
<feature type="region of interest" description="Disordered" evidence="7">
    <location>
        <begin position="102"/>
        <end position="123"/>
    </location>
</feature>
<feature type="domain" description="Glycosyltransferase 2-like" evidence="9">
    <location>
        <begin position="145"/>
        <end position="252"/>
    </location>
</feature>
<evidence type="ECO:0000256" key="5">
    <source>
        <dbReference type="ARBA" id="ARBA00022989"/>
    </source>
</evidence>
<feature type="region of interest" description="Disordered" evidence="7">
    <location>
        <begin position="1"/>
        <end position="47"/>
    </location>
</feature>
<keyword evidence="2" id="KW-0328">Glycosyltransferase</keyword>
<dbReference type="Pfam" id="PF00535">
    <property type="entry name" value="Glycos_transf_2"/>
    <property type="match status" value="1"/>
</dbReference>
<dbReference type="GO" id="GO:0005886">
    <property type="term" value="C:plasma membrane"/>
    <property type="evidence" value="ECO:0007669"/>
    <property type="project" value="TreeGrafter"/>
</dbReference>
<feature type="compositionally biased region" description="Low complexity" evidence="7">
    <location>
        <begin position="12"/>
        <end position="33"/>
    </location>
</feature>
<keyword evidence="4 8" id="KW-0812">Transmembrane</keyword>
<dbReference type="PANTHER" id="PTHR43867:SF4">
    <property type="entry name" value="BETA-(1-3)-GLUCOSYL TRANSFERASE"/>
    <property type="match status" value="1"/>
</dbReference>
<accession>A0A845BB55</accession>
<proteinExistence type="predicted"/>
<keyword evidence="3 10" id="KW-0808">Transferase</keyword>
<evidence type="ECO:0000313" key="10">
    <source>
        <dbReference type="EMBL" id="MXP63380.1"/>
    </source>
</evidence>